<reference evidence="5 6" key="1">
    <citation type="submission" date="2018-11" db="EMBL/GenBank/DDBJ databases">
        <authorList>
            <consortium name="Pathogen Informatics"/>
        </authorList>
    </citation>
    <scope>NUCLEOTIDE SEQUENCE [LARGE SCALE GENOMIC DNA]</scope>
</reference>
<comment type="similarity">
    <text evidence="1">Belongs to the protein kinase superfamily. STE Ser/Thr protein kinase family. STE20 subfamily.</text>
</comment>
<evidence type="ECO:0000259" key="4">
    <source>
        <dbReference type="PROSITE" id="PS50011"/>
    </source>
</evidence>
<dbReference type="Proteomes" id="UP000281553">
    <property type="component" value="Unassembled WGS sequence"/>
</dbReference>
<evidence type="ECO:0000313" key="5">
    <source>
        <dbReference type="EMBL" id="VDN22083.1"/>
    </source>
</evidence>
<accession>A0A3P7MEY8</accession>
<dbReference type="InterPro" id="IPR000719">
    <property type="entry name" value="Prot_kinase_dom"/>
</dbReference>
<gene>
    <name evidence="5" type="ORF">DILT_LOCUS13972</name>
</gene>
<dbReference type="InterPro" id="IPR050629">
    <property type="entry name" value="STE20/SPS1-PAK"/>
</dbReference>
<dbReference type="GO" id="GO:0005737">
    <property type="term" value="C:cytoplasm"/>
    <property type="evidence" value="ECO:0007669"/>
    <property type="project" value="TreeGrafter"/>
</dbReference>
<dbReference type="PANTHER" id="PTHR48012:SF18">
    <property type="entry name" value="HAPPYHOUR, ISOFORM A"/>
    <property type="match status" value="1"/>
</dbReference>
<evidence type="ECO:0000256" key="2">
    <source>
        <dbReference type="ARBA" id="ARBA00022741"/>
    </source>
</evidence>
<organism evidence="5 6">
    <name type="scientific">Dibothriocephalus latus</name>
    <name type="common">Fish tapeworm</name>
    <name type="synonym">Diphyllobothrium latum</name>
    <dbReference type="NCBI Taxonomy" id="60516"/>
    <lineage>
        <taxon>Eukaryota</taxon>
        <taxon>Metazoa</taxon>
        <taxon>Spiralia</taxon>
        <taxon>Lophotrochozoa</taxon>
        <taxon>Platyhelminthes</taxon>
        <taxon>Cestoda</taxon>
        <taxon>Eucestoda</taxon>
        <taxon>Diphyllobothriidea</taxon>
        <taxon>Diphyllobothriidae</taxon>
        <taxon>Dibothriocephalus</taxon>
    </lineage>
</organism>
<dbReference type="PANTHER" id="PTHR48012">
    <property type="entry name" value="STERILE20-LIKE KINASE, ISOFORM B-RELATED"/>
    <property type="match status" value="1"/>
</dbReference>
<keyword evidence="6" id="KW-1185">Reference proteome</keyword>
<dbReference type="AlphaFoldDB" id="A0A3P7MEY8"/>
<dbReference type="Gene3D" id="1.10.510.10">
    <property type="entry name" value="Transferase(Phosphotransferase) domain 1"/>
    <property type="match status" value="1"/>
</dbReference>
<dbReference type="Pfam" id="PF00069">
    <property type="entry name" value="Pkinase"/>
    <property type="match status" value="1"/>
</dbReference>
<dbReference type="GO" id="GO:0005524">
    <property type="term" value="F:ATP binding"/>
    <property type="evidence" value="ECO:0007669"/>
    <property type="project" value="UniProtKB-KW"/>
</dbReference>
<dbReference type="EMBL" id="UYRU01072299">
    <property type="protein sequence ID" value="VDN22083.1"/>
    <property type="molecule type" value="Genomic_DNA"/>
</dbReference>
<dbReference type="SMART" id="SM00220">
    <property type="entry name" value="S_TKc"/>
    <property type="match status" value="1"/>
</dbReference>
<sequence length="154" mass="17349">MHSLNRIHRDIKGANILLTDAGCVKIADFGVAAKLSNSMVKRRTVIGTPYWMAPEVASVESRPTGYDSKCDIWAVGITAIEYAELQPPLFDMDPLMALQLLGTRNYKPPTLKNRNQWYASYILLLDLSDPCFHKCPVSWGTISLLYRVTKKTIF</sequence>
<evidence type="ECO:0000256" key="3">
    <source>
        <dbReference type="ARBA" id="ARBA00022840"/>
    </source>
</evidence>
<name>A0A3P7MEY8_DIBLA</name>
<dbReference type="OrthoDB" id="8693905at2759"/>
<evidence type="ECO:0000256" key="1">
    <source>
        <dbReference type="ARBA" id="ARBA00008874"/>
    </source>
</evidence>
<protein>
    <recommendedName>
        <fullName evidence="4">Protein kinase domain-containing protein</fullName>
    </recommendedName>
</protein>
<dbReference type="GO" id="GO:0008349">
    <property type="term" value="F:MAP kinase kinase kinase kinase activity"/>
    <property type="evidence" value="ECO:0007669"/>
    <property type="project" value="TreeGrafter"/>
</dbReference>
<keyword evidence="3" id="KW-0067">ATP-binding</keyword>
<feature type="domain" description="Protein kinase" evidence="4">
    <location>
        <begin position="1"/>
        <end position="154"/>
    </location>
</feature>
<evidence type="ECO:0000313" key="6">
    <source>
        <dbReference type="Proteomes" id="UP000281553"/>
    </source>
</evidence>
<dbReference type="PROSITE" id="PS50011">
    <property type="entry name" value="PROTEIN_KINASE_DOM"/>
    <property type="match status" value="1"/>
</dbReference>
<keyword evidence="2" id="KW-0547">Nucleotide-binding</keyword>
<dbReference type="InterPro" id="IPR011009">
    <property type="entry name" value="Kinase-like_dom_sf"/>
</dbReference>
<proteinExistence type="inferred from homology"/>
<dbReference type="SUPFAM" id="SSF56112">
    <property type="entry name" value="Protein kinase-like (PK-like)"/>
    <property type="match status" value="1"/>
</dbReference>